<dbReference type="EMBL" id="REFR01000011">
    <property type="protein sequence ID" value="RMB08010.1"/>
    <property type="molecule type" value="Genomic_DNA"/>
</dbReference>
<protein>
    <recommendedName>
        <fullName evidence="3">Endonuclease/exonuclease/phosphatase family protein</fullName>
    </recommendedName>
</protein>
<dbReference type="AlphaFoldDB" id="A0A3M0CHK5"/>
<reference evidence="1 2" key="1">
    <citation type="submission" date="2018-10" db="EMBL/GenBank/DDBJ databases">
        <title>Genomic Encyclopedia of Archaeal and Bacterial Type Strains, Phase II (KMG-II): from individual species to whole genera.</title>
        <authorList>
            <person name="Goeker M."/>
        </authorList>
    </citation>
    <scope>NUCLEOTIDE SEQUENCE [LARGE SCALE GENOMIC DNA]</scope>
    <source>
        <strain evidence="1 2">DSM 25217</strain>
    </source>
</reference>
<dbReference type="RefSeq" id="WP_121938762.1">
    <property type="nucleotide sequence ID" value="NZ_REFR01000011.1"/>
</dbReference>
<gene>
    <name evidence="1" type="ORF">BXY39_2105</name>
</gene>
<dbReference type="OrthoDB" id="5500612at2"/>
<proteinExistence type="predicted"/>
<dbReference type="InterPro" id="IPR036691">
    <property type="entry name" value="Endo/exonu/phosph_ase_sf"/>
</dbReference>
<organism evidence="1 2">
    <name type="scientific">Eilatimonas milleporae</name>
    <dbReference type="NCBI Taxonomy" id="911205"/>
    <lineage>
        <taxon>Bacteria</taxon>
        <taxon>Pseudomonadati</taxon>
        <taxon>Pseudomonadota</taxon>
        <taxon>Alphaproteobacteria</taxon>
        <taxon>Kordiimonadales</taxon>
        <taxon>Kordiimonadaceae</taxon>
        <taxon>Eilatimonas</taxon>
    </lineage>
</organism>
<keyword evidence="2" id="KW-1185">Reference proteome</keyword>
<comment type="caution">
    <text evidence="1">The sequence shown here is derived from an EMBL/GenBank/DDBJ whole genome shotgun (WGS) entry which is preliminary data.</text>
</comment>
<evidence type="ECO:0008006" key="3">
    <source>
        <dbReference type="Google" id="ProtNLM"/>
    </source>
</evidence>
<name>A0A3M0CHK5_9PROT</name>
<dbReference type="InParanoid" id="A0A3M0CHK5"/>
<evidence type="ECO:0000313" key="1">
    <source>
        <dbReference type="EMBL" id="RMB08010.1"/>
    </source>
</evidence>
<accession>A0A3M0CHK5</accession>
<sequence length="307" mass="32655">MAEIADYMSWNIENLSSRKSAKDLITGVSVPAWIATLILTMETNVVGIMEVTLGTGAAAARILADTLNITSGSSGKWTCAVSERDVDASDPLAARADKYALLWDTAAVTVADAEIPDLKTAFLDRKPLSWKMANAAGGTVVHCLLWHAPQPKNHLGGDTIGTIADAAAEIAGITGSKNQLVSGDFNYATGSAAVYEPLTKLGFVGVFDGEKTTLSRLATFIKNEQEKKALVFDGEVDDAFLSSAYDNIFLRTVTGTFTAKGVIPFILFQEIQTDPSLALKPSLQIQYAIQAAKIVSDHMPLVLTVNG</sequence>
<dbReference type="Gene3D" id="3.60.10.10">
    <property type="entry name" value="Endonuclease/exonuclease/phosphatase"/>
    <property type="match status" value="1"/>
</dbReference>
<evidence type="ECO:0000313" key="2">
    <source>
        <dbReference type="Proteomes" id="UP000271227"/>
    </source>
</evidence>
<dbReference type="Proteomes" id="UP000271227">
    <property type="component" value="Unassembled WGS sequence"/>
</dbReference>
<dbReference type="SUPFAM" id="SSF56219">
    <property type="entry name" value="DNase I-like"/>
    <property type="match status" value="1"/>
</dbReference>